<keyword evidence="1" id="KW-1133">Transmembrane helix</keyword>
<dbReference type="EMBL" id="JACIEE010000003">
    <property type="protein sequence ID" value="MBB3976189.1"/>
    <property type="molecule type" value="Genomic_DNA"/>
</dbReference>
<keyword evidence="1" id="KW-0812">Transmembrane</keyword>
<organism evidence="2 3">
    <name type="scientific">Mycoplana azooxidifex</name>
    <dbReference type="NCBI Taxonomy" id="1636188"/>
    <lineage>
        <taxon>Bacteria</taxon>
        <taxon>Pseudomonadati</taxon>
        <taxon>Pseudomonadota</taxon>
        <taxon>Alphaproteobacteria</taxon>
        <taxon>Hyphomicrobiales</taxon>
        <taxon>Rhizobiaceae</taxon>
        <taxon>Mycoplana</taxon>
    </lineage>
</organism>
<keyword evidence="1" id="KW-0472">Membrane</keyword>
<feature type="transmembrane region" description="Helical" evidence="1">
    <location>
        <begin position="101"/>
        <end position="120"/>
    </location>
</feature>
<dbReference type="Proteomes" id="UP000574761">
    <property type="component" value="Unassembled WGS sequence"/>
</dbReference>
<gene>
    <name evidence="2" type="ORF">GGQ64_001378</name>
</gene>
<feature type="transmembrane region" description="Helical" evidence="1">
    <location>
        <begin position="36"/>
        <end position="54"/>
    </location>
</feature>
<dbReference type="InterPro" id="IPR046740">
    <property type="entry name" value="DUF6790"/>
</dbReference>
<dbReference type="Pfam" id="PF20589">
    <property type="entry name" value="DUF6790"/>
    <property type="match status" value="1"/>
</dbReference>
<evidence type="ECO:0008006" key="4">
    <source>
        <dbReference type="Google" id="ProtNLM"/>
    </source>
</evidence>
<comment type="caution">
    <text evidence="2">The sequence shown here is derived from an EMBL/GenBank/DDBJ whole genome shotgun (WGS) entry which is preliminary data.</text>
</comment>
<evidence type="ECO:0000256" key="1">
    <source>
        <dbReference type="SAM" id="Phobius"/>
    </source>
</evidence>
<proteinExistence type="predicted"/>
<evidence type="ECO:0000313" key="3">
    <source>
        <dbReference type="Proteomes" id="UP000574761"/>
    </source>
</evidence>
<dbReference type="AlphaFoldDB" id="A0A7W6GJS1"/>
<dbReference type="RefSeq" id="WP_183801104.1">
    <property type="nucleotide sequence ID" value="NZ_JACIEE010000003.1"/>
</dbReference>
<reference evidence="2 3" key="1">
    <citation type="submission" date="2020-08" db="EMBL/GenBank/DDBJ databases">
        <title>Genomic Encyclopedia of Type Strains, Phase IV (KMG-IV): sequencing the most valuable type-strain genomes for metagenomic binning, comparative biology and taxonomic classification.</title>
        <authorList>
            <person name="Goeker M."/>
        </authorList>
    </citation>
    <scope>NUCLEOTIDE SEQUENCE [LARGE SCALE GENOMIC DNA]</scope>
    <source>
        <strain evidence="2 3">DSM 100211</strain>
    </source>
</reference>
<feature type="transmembrane region" description="Helical" evidence="1">
    <location>
        <begin position="132"/>
        <end position="152"/>
    </location>
</feature>
<accession>A0A7W6GJS1</accession>
<keyword evidence="3" id="KW-1185">Reference proteome</keyword>
<evidence type="ECO:0000313" key="2">
    <source>
        <dbReference type="EMBL" id="MBB3976189.1"/>
    </source>
</evidence>
<protein>
    <recommendedName>
        <fullName evidence="4">DoxX family protein</fullName>
    </recommendedName>
</protein>
<feature type="transmembrane region" description="Helical" evidence="1">
    <location>
        <begin position="74"/>
        <end position="94"/>
    </location>
</feature>
<sequence length="164" mass="18115">MADAIRLVLTNMPTVLFVVALAIATFRRDGPPAQRYLSWLLLLSVGAEMIWGGFFHVFLPQVAAAQIGWQVSPFQFEIGVADLSIGVVAVLSFWRSLSFKAAVVLYLVLFNIGVAIGHVREAVVNADYAPDNFGLLLLLTVIKVPLLAWLLWKAHREETAVRAR</sequence>
<name>A0A7W6GJS1_9HYPH</name>
<feature type="transmembrane region" description="Helical" evidence="1">
    <location>
        <begin position="6"/>
        <end position="24"/>
    </location>
</feature>